<evidence type="ECO:0000259" key="4">
    <source>
        <dbReference type="PROSITE" id="PS50893"/>
    </source>
</evidence>
<reference evidence="6" key="1">
    <citation type="submission" date="2018-05" db="EMBL/GenBank/DDBJ databases">
        <title>Genome sequencing of Phenylobacterium sp. HYN0004.</title>
        <authorList>
            <person name="Yi H."/>
            <person name="Baek C."/>
        </authorList>
    </citation>
    <scope>NUCLEOTIDE SEQUENCE [LARGE SCALE GENOMIC DNA]</scope>
    <source>
        <strain evidence="6">HYN0004</strain>
    </source>
</reference>
<dbReference type="InterPro" id="IPR027417">
    <property type="entry name" value="P-loop_NTPase"/>
</dbReference>
<keyword evidence="2" id="KW-0547">Nucleotide-binding</keyword>
<dbReference type="GO" id="GO:0016887">
    <property type="term" value="F:ATP hydrolysis activity"/>
    <property type="evidence" value="ECO:0007669"/>
    <property type="project" value="InterPro"/>
</dbReference>
<proteinExistence type="predicted"/>
<accession>A0A2Z3HKU4</accession>
<dbReference type="PANTHER" id="PTHR42939">
    <property type="entry name" value="ABC TRANSPORTER ATP-BINDING PROTEIN ALBC-RELATED"/>
    <property type="match status" value="1"/>
</dbReference>
<evidence type="ECO:0000256" key="1">
    <source>
        <dbReference type="ARBA" id="ARBA00022448"/>
    </source>
</evidence>
<organism evidence="5 6">
    <name type="scientific">Phenylobacterium parvum</name>
    <dbReference type="NCBI Taxonomy" id="2201350"/>
    <lineage>
        <taxon>Bacteria</taxon>
        <taxon>Pseudomonadati</taxon>
        <taxon>Pseudomonadota</taxon>
        <taxon>Alphaproteobacteria</taxon>
        <taxon>Caulobacterales</taxon>
        <taxon>Caulobacteraceae</taxon>
        <taxon>Phenylobacterium</taxon>
    </lineage>
</organism>
<keyword evidence="1" id="KW-0813">Transport</keyword>
<dbReference type="EMBL" id="CP029479">
    <property type="protein sequence ID" value="AWM76307.1"/>
    <property type="molecule type" value="Genomic_DNA"/>
</dbReference>
<dbReference type="PROSITE" id="PS00211">
    <property type="entry name" value="ABC_TRANSPORTER_1"/>
    <property type="match status" value="1"/>
</dbReference>
<name>A0A2Z3HKU4_9CAUL</name>
<keyword evidence="6" id="KW-1185">Reference proteome</keyword>
<evidence type="ECO:0000256" key="2">
    <source>
        <dbReference type="ARBA" id="ARBA00022741"/>
    </source>
</evidence>
<dbReference type="InterPro" id="IPR051782">
    <property type="entry name" value="ABC_Transporter_VariousFunc"/>
</dbReference>
<dbReference type="CDD" id="cd03230">
    <property type="entry name" value="ABC_DR_subfamily_A"/>
    <property type="match status" value="1"/>
</dbReference>
<dbReference type="PROSITE" id="PS50893">
    <property type="entry name" value="ABC_TRANSPORTER_2"/>
    <property type="match status" value="1"/>
</dbReference>
<dbReference type="SMART" id="SM00382">
    <property type="entry name" value="AAA"/>
    <property type="match status" value="1"/>
</dbReference>
<keyword evidence="3 5" id="KW-0067">ATP-binding</keyword>
<gene>
    <name evidence="5" type="ORF">HYN04_00160</name>
</gene>
<evidence type="ECO:0000313" key="6">
    <source>
        <dbReference type="Proteomes" id="UP000247763"/>
    </source>
</evidence>
<dbReference type="Pfam" id="PF00005">
    <property type="entry name" value="ABC_tran"/>
    <property type="match status" value="1"/>
</dbReference>
<dbReference type="SUPFAM" id="SSF52540">
    <property type="entry name" value="P-loop containing nucleoside triphosphate hydrolases"/>
    <property type="match status" value="1"/>
</dbReference>
<evidence type="ECO:0000256" key="3">
    <source>
        <dbReference type="ARBA" id="ARBA00022840"/>
    </source>
</evidence>
<dbReference type="Proteomes" id="UP000247763">
    <property type="component" value="Chromosome"/>
</dbReference>
<protein>
    <submittedName>
        <fullName evidence="5">ABC transporter ATP-binding protein</fullName>
    </submittedName>
</protein>
<dbReference type="GO" id="GO:0005524">
    <property type="term" value="F:ATP binding"/>
    <property type="evidence" value="ECO:0007669"/>
    <property type="project" value="UniProtKB-KW"/>
</dbReference>
<dbReference type="InterPro" id="IPR003593">
    <property type="entry name" value="AAA+_ATPase"/>
</dbReference>
<dbReference type="InterPro" id="IPR003439">
    <property type="entry name" value="ABC_transporter-like_ATP-bd"/>
</dbReference>
<dbReference type="AlphaFoldDB" id="A0A2Z3HKU4"/>
<dbReference type="KEGG" id="phb:HYN04_00160"/>
<feature type="domain" description="ABC transporter" evidence="4">
    <location>
        <begin position="8"/>
        <end position="240"/>
    </location>
</feature>
<dbReference type="RefSeq" id="WP_110448876.1">
    <property type="nucleotide sequence ID" value="NZ_CP029479.1"/>
</dbReference>
<dbReference type="InterPro" id="IPR017871">
    <property type="entry name" value="ABC_transporter-like_CS"/>
</dbReference>
<sequence>MPDLTAAEPVIDVRKLCVDRGGTPVLKGLHLSVNAGEVYALLGGNGAGKSTTLAVLMGLLRPSSGSVRVMGLNPAAQADAVRQRIAYLPETVALYETLSAYENIGYFLGLSGARPSRAEMDAALDAAGLQAGARSRRTGGFSKGMRQKVAIAMALLREVPVLLLDEPTTGLDPAAASDFNTLVGGLRQRGAAVLMVTHDLLGAADCADRIGFLAGGGIVEEVRTEGGLDVLSLHRRFGEAAAG</sequence>
<dbReference type="OrthoDB" id="9778547at2"/>
<dbReference type="PANTHER" id="PTHR42939:SF1">
    <property type="entry name" value="ABC TRANSPORTER ATP-BINDING PROTEIN ALBC-RELATED"/>
    <property type="match status" value="1"/>
</dbReference>
<evidence type="ECO:0000313" key="5">
    <source>
        <dbReference type="EMBL" id="AWM76307.1"/>
    </source>
</evidence>
<dbReference type="Gene3D" id="3.40.50.300">
    <property type="entry name" value="P-loop containing nucleotide triphosphate hydrolases"/>
    <property type="match status" value="1"/>
</dbReference>